<keyword evidence="5" id="KW-0812">Transmembrane</keyword>
<dbReference type="InterPro" id="IPR026317">
    <property type="entry name" value="P_C10"/>
</dbReference>
<evidence type="ECO:0000256" key="4">
    <source>
        <dbReference type="ARBA" id="ARBA00022490"/>
    </source>
</evidence>
<dbReference type="Pfam" id="PF14974">
    <property type="entry name" value="P_C10"/>
    <property type="match status" value="1"/>
</dbReference>
<dbReference type="EMBL" id="GBHO01031728">
    <property type="protein sequence ID" value="JAG11876.1"/>
    <property type="molecule type" value="Transcribed_RNA"/>
</dbReference>
<accession>A0A0A9X442</accession>
<evidence type="ECO:0000313" key="6">
    <source>
        <dbReference type="EMBL" id="JAG11875.1"/>
    </source>
</evidence>
<reference evidence="6" key="1">
    <citation type="journal article" date="2014" name="PLoS ONE">
        <title>Transcriptome-Based Identification of ABC Transporters in the Western Tarnished Plant Bug Lygus hesperus.</title>
        <authorList>
            <person name="Hull J.J."/>
            <person name="Chaney K."/>
            <person name="Geib S.M."/>
            <person name="Fabrick J.A."/>
            <person name="Brent C.S."/>
            <person name="Walsh D."/>
            <person name="Lavine L.C."/>
        </authorList>
    </citation>
    <scope>NUCLEOTIDE SEQUENCE</scope>
</reference>
<feature type="non-terminal residue" evidence="6">
    <location>
        <position position="1"/>
    </location>
</feature>
<dbReference type="GO" id="GO:0005737">
    <property type="term" value="C:cytoplasm"/>
    <property type="evidence" value="ECO:0007669"/>
    <property type="project" value="UniProtKB-SubCell"/>
</dbReference>
<organism evidence="6">
    <name type="scientific">Lygus hesperus</name>
    <name type="common">Western plant bug</name>
    <dbReference type="NCBI Taxonomy" id="30085"/>
    <lineage>
        <taxon>Eukaryota</taxon>
        <taxon>Metazoa</taxon>
        <taxon>Ecdysozoa</taxon>
        <taxon>Arthropoda</taxon>
        <taxon>Hexapoda</taxon>
        <taxon>Insecta</taxon>
        <taxon>Pterygota</taxon>
        <taxon>Neoptera</taxon>
        <taxon>Paraneoptera</taxon>
        <taxon>Hemiptera</taxon>
        <taxon>Heteroptera</taxon>
        <taxon>Panheteroptera</taxon>
        <taxon>Cimicomorpha</taxon>
        <taxon>Miridae</taxon>
        <taxon>Mirini</taxon>
        <taxon>Lygus</taxon>
    </lineage>
</organism>
<feature type="transmembrane region" description="Helical" evidence="5">
    <location>
        <begin position="19"/>
        <end position="37"/>
    </location>
</feature>
<evidence type="ECO:0000256" key="5">
    <source>
        <dbReference type="SAM" id="Phobius"/>
    </source>
</evidence>
<dbReference type="AlphaFoldDB" id="A0A0A9X442"/>
<protein>
    <recommendedName>
        <fullName evidence="3">Protein C10</fullName>
    </recommendedName>
</protein>
<dbReference type="EMBL" id="GBHO01031729">
    <property type="protein sequence ID" value="JAG11875.1"/>
    <property type="molecule type" value="Transcribed_RNA"/>
</dbReference>
<evidence type="ECO:0000313" key="7">
    <source>
        <dbReference type="EMBL" id="JAG11876.1"/>
    </source>
</evidence>
<dbReference type="PANTHER" id="PTHR13463">
    <property type="entry name" value="PROTEIN C10"/>
    <property type="match status" value="1"/>
</dbReference>
<name>A0A0A9X442_LYGHE</name>
<gene>
    <name evidence="6" type="primary">Grcc10_1</name>
    <name evidence="7" type="synonym">Grcc10_0</name>
    <name evidence="6" type="ORF">CM83_43323</name>
    <name evidence="7" type="ORF">CM83_43324</name>
</gene>
<evidence type="ECO:0000256" key="3">
    <source>
        <dbReference type="ARBA" id="ARBA00020502"/>
    </source>
</evidence>
<comment type="similarity">
    <text evidence="2">Belongs to the UPF0456 family.</text>
</comment>
<comment type="subcellular location">
    <subcellularLocation>
        <location evidence="1">Cytoplasm</location>
    </subcellularLocation>
</comment>
<evidence type="ECO:0000256" key="1">
    <source>
        <dbReference type="ARBA" id="ARBA00004496"/>
    </source>
</evidence>
<keyword evidence="5" id="KW-0472">Membrane</keyword>
<dbReference type="GO" id="GO:0009791">
    <property type="term" value="P:post-embryonic development"/>
    <property type="evidence" value="ECO:0007669"/>
    <property type="project" value="TreeGrafter"/>
</dbReference>
<proteinExistence type="inferred from homology"/>
<keyword evidence="4" id="KW-0963">Cytoplasm</keyword>
<keyword evidence="5" id="KW-1133">Transmembrane helix</keyword>
<reference evidence="6" key="2">
    <citation type="submission" date="2014-07" db="EMBL/GenBank/DDBJ databases">
        <authorList>
            <person name="Hull J."/>
        </authorList>
    </citation>
    <scope>NUCLEOTIDE SEQUENCE</scope>
</reference>
<sequence>PLCSLFCEFKKSCFVNYELLYYCIFCYFNHVSVILLVKNSAYSLDKFCGFVNMMSDPSIFTPETARAALNAILEALEQEDNAVKINEAKVGAGNDMLKVMQYVFPLIVQVEMDVIKKFGFTDTREGIIQFTQLIVSLEKEDDIVADLHSQVRGYYLPPVTISNDMGL</sequence>
<dbReference type="PANTHER" id="PTHR13463:SF3">
    <property type="entry name" value="PROTEIN C10"/>
    <property type="match status" value="1"/>
</dbReference>
<evidence type="ECO:0000256" key="2">
    <source>
        <dbReference type="ARBA" id="ARBA00007083"/>
    </source>
</evidence>